<keyword evidence="3" id="KW-1185">Reference proteome</keyword>
<protein>
    <submittedName>
        <fullName evidence="2">Uncharacterized protein</fullName>
    </submittedName>
</protein>
<proteinExistence type="predicted"/>
<organism evidence="2 3">
    <name type="scientific">Candolleomyces aberdarensis</name>
    <dbReference type="NCBI Taxonomy" id="2316362"/>
    <lineage>
        <taxon>Eukaryota</taxon>
        <taxon>Fungi</taxon>
        <taxon>Dikarya</taxon>
        <taxon>Basidiomycota</taxon>
        <taxon>Agaricomycotina</taxon>
        <taxon>Agaricomycetes</taxon>
        <taxon>Agaricomycetidae</taxon>
        <taxon>Agaricales</taxon>
        <taxon>Agaricineae</taxon>
        <taxon>Psathyrellaceae</taxon>
        <taxon>Candolleomyces</taxon>
    </lineage>
</organism>
<feature type="compositionally biased region" description="Polar residues" evidence="1">
    <location>
        <begin position="1"/>
        <end position="10"/>
    </location>
</feature>
<comment type="caution">
    <text evidence="2">The sequence shown here is derived from an EMBL/GenBank/DDBJ whole genome shotgun (WGS) entry which is preliminary data.</text>
</comment>
<accession>A0A4Q2DA47</accession>
<feature type="region of interest" description="Disordered" evidence="1">
    <location>
        <begin position="83"/>
        <end position="128"/>
    </location>
</feature>
<feature type="region of interest" description="Disordered" evidence="1">
    <location>
        <begin position="1"/>
        <end position="35"/>
    </location>
</feature>
<sequence>MSGSSHAGSQGPSGTRGTLSSGGGGPATDNTKRIRVQTEQCEQLVHEVLDGKLMPIEFVSCLHEHDLISSDAEVYVQQLEDLLRTHGPAEEERHGDGISQPATPDGLEGQELEDFRRQRDEELRAAEE</sequence>
<dbReference type="Proteomes" id="UP000290288">
    <property type="component" value="Unassembled WGS sequence"/>
</dbReference>
<reference evidence="2 3" key="1">
    <citation type="submission" date="2019-01" db="EMBL/GenBank/DDBJ databases">
        <title>Draft genome sequence of Psathyrella aberdarensis IHI B618.</title>
        <authorList>
            <person name="Buettner E."/>
            <person name="Kellner H."/>
        </authorList>
    </citation>
    <scope>NUCLEOTIDE SEQUENCE [LARGE SCALE GENOMIC DNA]</scope>
    <source>
        <strain evidence="2 3">IHI B618</strain>
    </source>
</reference>
<dbReference type="OrthoDB" id="3058101at2759"/>
<dbReference type="AlphaFoldDB" id="A0A4Q2DA47"/>
<feature type="compositionally biased region" description="Basic and acidic residues" evidence="1">
    <location>
        <begin position="83"/>
        <end position="96"/>
    </location>
</feature>
<gene>
    <name evidence="2" type="ORF">EST38_g9354</name>
</gene>
<evidence type="ECO:0000256" key="1">
    <source>
        <dbReference type="SAM" id="MobiDB-lite"/>
    </source>
</evidence>
<feature type="compositionally biased region" description="Basic and acidic residues" evidence="1">
    <location>
        <begin position="113"/>
        <end position="128"/>
    </location>
</feature>
<evidence type="ECO:0000313" key="2">
    <source>
        <dbReference type="EMBL" id="RXW16503.1"/>
    </source>
</evidence>
<name>A0A4Q2DA47_9AGAR</name>
<dbReference type="EMBL" id="SDEE01000431">
    <property type="protein sequence ID" value="RXW16503.1"/>
    <property type="molecule type" value="Genomic_DNA"/>
</dbReference>
<evidence type="ECO:0000313" key="3">
    <source>
        <dbReference type="Proteomes" id="UP000290288"/>
    </source>
</evidence>